<dbReference type="AlphaFoldDB" id="T1JL80"/>
<dbReference type="InterPro" id="IPR002492">
    <property type="entry name" value="Transposase_Tc1-like"/>
</dbReference>
<sequence>MGARKKLTEAELGLSNVKIGNKIERSEKVIRNFLRLRANYALKNSGGRPKSTSRHIRNLVIHKASNKCTSACAIKSECDLNCSVRTIQRVLKNIPHLKYTKPKRKPALKLHHIQARLSWAEKKDNVTVMSRNFDGGSYRPKIVSHLILLLLEIYCFVVFAPWAKVLSRTVQDVRETGFSRYKMPEEQAFVDIRCLKNRLF</sequence>
<keyword evidence="4" id="KW-1185">Reference proteome</keyword>
<feature type="transmembrane region" description="Helical" evidence="1">
    <location>
        <begin position="142"/>
        <end position="163"/>
    </location>
</feature>
<dbReference type="HOGENOM" id="CLU_1519736_0_0_1"/>
<keyword evidence="1" id="KW-0812">Transmembrane</keyword>
<organism evidence="3 4">
    <name type="scientific">Strigamia maritima</name>
    <name type="common">European centipede</name>
    <name type="synonym">Geophilus maritimus</name>
    <dbReference type="NCBI Taxonomy" id="126957"/>
    <lineage>
        <taxon>Eukaryota</taxon>
        <taxon>Metazoa</taxon>
        <taxon>Ecdysozoa</taxon>
        <taxon>Arthropoda</taxon>
        <taxon>Myriapoda</taxon>
        <taxon>Chilopoda</taxon>
        <taxon>Pleurostigmophora</taxon>
        <taxon>Geophilomorpha</taxon>
        <taxon>Linotaeniidae</taxon>
        <taxon>Strigamia</taxon>
    </lineage>
</organism>
<evidence type="ECO:0000256" key="1">
    <source>
        <dbReference type="SAM" id="Phobius"/>
    </source>
</evidence>
<dbReference type="GO" id="GO:0006313">
    <property type="term" value="P:DNA transposition"/>
    <property type="evidence" value="ECO:0007669"/>
    <property type="project" value="InterPro"/>
</dbReference>
<dbReference type="Pfam" id="PF01498">
    <property type="entry name" value="HTH_Tnp_Tc3_2"/>
    <property type="match status" value="1"/>
</dbReference>
<feature type="domain" description="Transposase Tc1-like" evidence="2">
    <location>
        <begin position="59"/>
        <end position="122"/>
    </location>
</feature>
<accession>T1JL80</accession>
<dbReference type="Gene3D" id="1.10.10.10">
    <property type="entry name" value="Winged helix-like DNA-binding domain superfamily/Winged helix DNA-binding domain"/>
    <property type="match status" value="1"/>
</dbReference>
<name>T1JL80_STRMM</name>
<dbReference type="GO" id="GO:0015074">
    <property type="term" value="P:DNA integration"/>
    <property type="evidence" value="ECO:0007669"/>
    <property type="project" value="InterPro"/>
</dbReference>
<proteinExistence type="predicted"/>
<dbReference type="eggNOG" id="ENOG502RT50">
    <property type="taxonomic scope" value="Eukaryota"/>
</dbReference>
<dbReference type="GO" id="GO:0003677">
    <property type="term" value="F:DNA binding"/>
    <property type="evidence" value="ECO:0007669"/>
    <property type="project" value="InterPro"/>
</dbReference>
<dbReference type="PhylomeDB" id="T1JL80"/>
<keyword evidence="1" id="KW-0472">Membrane</keyword>
<keyword evidence="1" id="KW-1133">Transmembrane helix</keyword>
<dbReference type="EMBL" id="JH431449">
    <property type="status" value="NOT_ANNOTATED_CDS"/>
    <property type="molecule type" value="Genomic_DNA"/>
</dbReference>
<dbReference type="Gene3D" id="1.10.10.60">
    <property type="entry name" value="Homeodomain-like"/>
    <property type="match status" value="1"/>
</dbReference>
<reference evidence="3" key="2">
    <citation type="submission" date="2015-02" db="UniProtKB">
        <authorList>
            <consortium name="EnsemblMetazoa"/>
        </authorList>
    </citation>
    <scope>IDENTIFICATION</scope>
</reference>
<dbReference type="InterPro" id="IPR036388">
    <property type="entry name" value="WH-like_DNA-bd_sf"/>
</dbReference>
<evidence type="ECO:0000313" key="4">
    <source>
        <dbReference type="Proteomes" id="UP000014500"/>
    </source>
</evidence>
<protein>
    <recommendedName>
        <fullName evidence="2">Transposase Tc1-like domain-containing protein</fullName>
    </recommendedName>
</protein>
<dbReference type="EnsemblMetazoa" id="SMAR014610-RA">
    <property type="protein sequence ID" value="SMAR014610-PA"/>
    <property type="gene ID" value="SMAR014610"/>
</dbReference>
<dbReference type="Proteomes" id="UP000014500">
    <property type="component" value="Unassembled WGS sequence"/>
</dbReference>
<evidence type="ECO:0000313" key="3">
    <source>
        <dbReference type="EnsemblMetazoa" id="SMAR014610-PA"/>
    </source>
</evidence>
<reference evidence="4" key="1">
    <citation type="submission" date="2011-05" db="EMBL/GenBank/DDBJ databases">
        <authorList>
            <person name="Richards S.R."/>
            <person name="Qu J."/>
            <person name="Jiang H."/>
            <person name="Jhangiani S.N."/>
            <person name="Agravi P."/>
            <person name="Goodspeed R."/>
            <person name="Gross S."/>
            <person name="Mandapat C."/>
            <person name="Jackson L."/>
            <person name="Mathew T."/>
            <person name="Pu L."/>
            <person name="Thornton R."/>
            <person name="Saada N."/>
            <person name="Wilczek-Boney K.B."/>
            <person name="Lee S."/>
            <person name="Kovar C."/>
            <person name="Wu Y."/>
            <person name="Scherer S.E."/>
            <person name="Worley K.C."/>
            <person name="Muzny D.M."/>
            <person name="Gibbs R."/>
        </authorList>
    </citation>
    <scope>NUCLEOTIDE SEQUENCE</scope>
    <source>
        <strain evidence="4">Brora</strain>
    </source>
</reference>
<evidence type="ECO:0000259" key="2">
    <source>
        <dbReference type="Pfam" id="PF01498"/>
    </source>
</evidence>